<dbReference type="RefSeq" id="WP_181416561.1">
    <property type="nucleotide sequence ID" value="NZ_OUNR01000001.1"/>
</dbReference>
<evidence type="ECO:0000313" key="2">
    <source>
        <dbReference type="Proteomes" id="UP000248168"/>
    </source>
</evidence>
<dbReference type="PANTHER" id="PTHR39624">
    <property type="entry name" value="PROTEIN INVOLVED IN RIMO-MEDIATED BETA-METHYLTHIOLATION OF RIBOSOMAL PROTEIN S12 YCAO"/>
    <property type="match status" value="1"/>
</dbReference>
<dbReference type="EMBL" id="OUNR01000001">
    <property type="protein sequence ID" value="SPP63141.1"/>
    <property type="molecule type" value="Genomic_DNA"/>
</dbReference>
<gene>
    <name evidence="1" type="ORF">NITLEN_10227</name>
</gene>
<evidence type="ECO:0008006" key="3">
    <source>
        <dbReference type="Google" id="ProtNLM"/>
    </source>
</evidence>
<dbReference type="InterPro" id="IPR036102">
    <property type="entry name" value="OsmC/Ohrsf"/>
</dbReference>
<reference evidence="2" key="1">
    <citation type="submission" date="2018-04" db="EMBL/GenBank/DDBJ databases">
        <authorList>
            <person name="Lucker S."/>
            <person name="Sakoula D."/>
        </authorList>
    </citation>
    <scope>NUCLEOTIDE SEQUENCE [LARGE SCALE GENOMIC DNA]</scope>
</reference>
<dbReference type="InParanoid" id="A0A330L025"/>
<dbReference type="Gene3D" id="3.30.300.20">
    <property type="match status" value="1"/>
</dbReference>
<organism evidence="1 2">
    <name type="scientific">Nitrospira lenta</name>
    <dbReference type="NCBI Taxonomy" id="1436998"/>
    <lineage>
        <taxon>Bacteria</taxon>
        <taxon>Pseudomonadati</taxon>
        <taxon>Nitrospirota</taxon>
        <taxon>Nitrospiria</taxon>
        <taxon>Nitrospirales</taxon>
        <taxon>Nitrospiraceae</taxon>
        <taxon>Nitrospira</taxon>
    </lineage>
</organism>
<dbReference type="Pfam" id="PF02566">
    <property type="entry name" value="OsmC"/>
    <property type="match status" value="1"/>
</dbReference>
<sequence>MNLTVAYHGGTRYDITSGRHRVVTDQPEEDGGHNAGMSPVELFVGSVAGCVGYFVGQFCARHDISREGLAVDAEWEMAEGPHRVGTMVLAIRLPHRLTPEMKERLLKVAHGCTVHQSLSGAPAVTIQLNPHTTGVHS</sequence>
<protein>
    <recommendedName>
        <fullName evidence="3">OsmC family protein</fullName>
    </recommendedName>
</protein>
<dbReference type="InterPro" id="IPR015946">
    <property type="entry name" value="KH_dom-like_a/b"/>
</dbReference>
<proteinExistence type="predicted"/>
<keyword evidence="2" id="KW-1185">Reference proteome</keyword>
<dbReference type="AlphaFoldDB" id="A0A330L025"/>
<dbReference type="Proteomes" id="UP000248168">
    <property type="component" value="Unassembled WGS sequence"/>
</dbReference>
<accession>A0A330L025</accession>
<dbReference type="InterPro" id="IPR003718">
    <property type="entry name" value="OsmC/Ohr_fam"/>
</dbReference>
<evidence type="ECO:0000313" key="1">
    <source>
        <dbReference type="EMBL" id="SPP63141.1"/>
    </source>
</evidence>
<name>A0A330L025_9BACT</name>
<dbReference type="SUPFAM" id="SSF82784">
    <property type="entry name" value="OsmC-like"/>
    <property type="match status" value="1"/>
</dbReference>
<dbReference type="PANTHER" id="PTHR39624:SF2">
    <property type="entry name" value="OSMC-LIKE PROTEIN"/>
    <property type="match status" value="1"/>
</dbReference>